<dbReference type="RefSeq" id="WP_422919186.1">
    <property type="nucleotide sequence ID" value="NZ_JAMZEJ010000003.1"/>
</dbReference>
<dbReference type="Proteomes" id="UP001524547">
    <property type="component" value="Unassembled WGS sequence"/>
</dbReference>
<dbReference type="PROSITE" id="PS00631">
    <property type="entry name" value="CYTOSOL_AP"/>
    <property type="match status" value="1"/>
</dbReference>
<reference evidence="7 8" key="1">
    <citation type="submission" date="2022-06" db="EMBL/GenBank/DDBJ databases">
        <title>Rhizosaccharibacter gen. nov. sp. nov. KSS12, endophytic bacteria isolated from sugarcane.</title>
        <authorList>
            <person name="Pitiwittayakul N."/>
        </authorList>
    </citation>
    <scope>NUCLEOTIDE SEQUENCE [LARGE SCALE GENOMIC DNA]</scope>
    <source>
        <strain evidence="7 8">KSS12</strain>
    </source>
</reference>
<keyword evidence="2 7" id="KW-0031">Aminopeptidase</keyword>
<organism evidence="7 8">
    <name type="scientific">Rhizosaccharibacter radicis</name>
    <dbReference type="NCBI Taxonomy" id="2782605"/>
    <lineage>
        <taxon>Bacteria</taxon>
        <taxon>Pseudomonadati</taxon>
        <taxon>Pseudomonadota</taxon>
        <taxon>Alphaproteobacteria</taxon>
        <taxon>Acetobacterales</taxon>
        <taxon>Acetobacteraceae</taxon>
        <taxon>Rhizosaccharibacter</taxon>
    </lineage>
</organism>
<evidence type="ECO:0000256" key="4">
    <source>
        <dbReference type="ARBA" id="ARBA00022801"/>
    </source>
</evidence>
<dbReference type="InterPro" id="IPR011356">
    <property type="entry name" value="Leucine_aapep/pepB"/>
</dbReference>
<dbReference type="Pfam" id="PF00883">
    <property type="entry name" value="Peptidase_M17"/>
    <property type="match status" value="1"/>
</dbReference>
<comment type="caution">
    <text evidence="7">The sequence shown here is derived from an EMBL/GenBank/DDBJ whole genome shotgun (WGS) entry which is preliminary data.</text>
</comment>
<comment type="similarity">
    <text evidence="1">Belongs to the peptidase M17 family.</text>
</comment>
<proteinExistence type="inferred from homology"/>
<sequence length="476" mass="49959">MSEFLFDRAVDCLVDGTPPDARVVHCVRPDGLEPLLDALDGGRDGVAGRWLRSQEFKATGGSLMLLPGPDGVAAAVLGLGEATPGTSDPTPFGALAFALPEGAWTLQLPEDVDPDDATLGFCLGAYRFTPFKKPRRPPARLVVPPGAGGAGLALARAAWLARDLINMPADRLGPRELAEAGRAVAASFGAECQVWTGEELDARYPTVAAVGRGSARAPHVLVASWRGSEAGEDAPLISLVGKGVCFDTGGYDLKPSSGMLRMKKDMGGAATILALARVVMERDLPVRLEMRLGCAENSVSGTAMRPGDVLRTRKGLFVEVGNTDAEGRLVLCDLLDEAAEAGPALLVDVATLTGAARVALGPDLPALFSNDDSAAERVLDAGRRTGDPLWRLPLWGGYDDWMSSPVADLNNASSRPMAGAVTAALFLQRFVPPGTRWLHVDSYAWNDSNQPGRPEGGEALALRALYGALLPIVNVA</sequence>
<dbReference type="GO" id="GO:0004177">
    <property type="term" value="F:aminopeptidase activity"/>
    <property type="evidence" value="ECO:0007669"/>
    <property type="project" value="UniProtKB-KW"/>
</dbReference>
<dbReference type="InterPro" id="IPR048816">
    <property type="entry name" value="Peptidase_M17_N_1"/>
</dbReference>
<keyword evidence="3" id="KW-0645">Protease</keyword>
<evidence type="ECO:0000256" key="2">
    <source>
        <dbReference type="ARBA" id="ARBA00022438"/>
    </source>
</evidence>
<name>A0ABT1VWA0_9PROT</name>
<dbReference type="PANTHER" id="PTHR11963:SF20">
    <property type="entry name" value="PEPTIDASE B"/>
    <property type="match status" value="1"/>
</dbReference>
<dbReference type="InterPro" id="IPR043472">
    <property type="entry name" value="Macro_dom-like"/>
</dbReference>
<dbReference type="SUPFAM" id="SSF53187">
    <property type="entry name" value="Zn-dependent exopeptidases"/>
    <property type="match status" value="1"/>
</dbReference>
<dbReference type="Gene3D" id="3.40.220.10">
    <property type="entry name" value="Leucine Aminopeptidase, subunit E, domain 1"/>
    <property type="match status" value="1"/>
</dbReference>
<dbReference type="InterPro" id="IPR000819">
    <property type="entry name" value="Peptidase_M17_C"/>
</dbReference>
<dbReference type="SUPFAM" id="SSF52949">
    <property type="entry name" value="Macro domain-like"/>
    <property type="match status" value="1"/>
</dbReference>
<dbReference type="PANTHER" id="PTHR11963">
    <property type="entry name" value="LEUCINE AMINOPEPTIDASE-RELATED"/>
    <property type="match status" value="1"/>
</dbReference>
<evidence type="ECO:0000256" key="3">
    <source>
        <dbReference type="ARBA" id="ARBA00022670"/>
    </source>
</evidence>
<dbReference type="Pfam" id="PF21337">
    <property type="entry name" value="Peptidase_M17_N_1"/>
    <property type="match status" value="1"/>
</dbReference>
<keyword evidence="5" id="KW-0464">Manganese</keyword>
<protein>
    <submittedName>
        <fullName evidence="7">Leucyl aminopeptidase family protein</fullName>
    </submittedName>
</protein>
<keyword evidence="4" id="KW-0378">Hydrolase</keyword>
<dbReference type="EMBL" id="JAMZEJ010000003">
    <property type="protein sequence ID" value="MCQ8240470.1"/>
    <property type="molecule type" value="Genomic_DNA"/>
</dbReference>
<gene>
    <name evidence="7" type="ORF">NFI88_06380</name>
</gene>
<keyword evidence="8" id="KW-1185">Reference proteome</keyword>
<dbReference type="PRINTS" id="PR00481">
    <property type="entry name" value="LAMNOPPTDASE"/>
</dbReference>
<evidence type="ECO:0000313" key="8">
    <source>
        <dbReference type="Proteomes" id="UP001524547"/>
    </source>
</evidence>
<accession>A0ABT1VWA0</accession>
<evidence type="ECO:0000259" key="6">
    <source>
        <dbReference type="PROSITE" id="PS00631"/>
    </source>
</evidence>
<dbReference type="Gene3D" id="3.40.630.10">
    <property type="entry name" value="Zn peptidases"/>
    <property type="match status" value="1"/>
</dbReference>
<feature type="domain" description="Cytosol aminopeptidase" evidence="6">
    <location>
        <begin position="322"/>
        <end position="329"/>
    </location>
</feature>
<evidence type="ECO:0000256" key="5">
    <source>
        <dbReference type="ARBA" id="ARBA00023211"/>
    </source>
</evidence>
<evidence type="ECO:0000256" key="1">
    <source>
        <dbReference type="ARBA" id="ARBA00009528"/>
    </source>
</evidence>
<dbReference type="CDD" id="cd00433">
    <property type="entry name" value="Peptidase_M17"/>
    <property type="match status" value="1"/>
</dbReference>
<evidence type="ECO:0000313" key="7">
    <source>
        <dbReference type="EMBL" id="MCQ8240470.1"/>
    </source>
</evidence>